<reference evidence="1" key="1">
    <citation type="submission" date="2020-04" db="EMBL/GenBank/DDBJ databases">
        <title>Hybrid Assembly of Korean Phytophthora infestans isolates.</title>
        <authorList>
            <person name="Prokchorchik M."/>
            <person name="Lee Y."/>
            <person name="Seo J."/>
            <person name="Cho J.-H."/>
            <person name="Park Y.-E."/>
            <person name="Jang D.-C."/>
            <person name="Im J.-S."/>
            <person name="Choi J.-G."/>
            <person name="Park H.-J."/>
            <person name="Lee G.-B."/>
            <person name="Lee Y.-G."/>
            <person name="Hong S.-Y."/>
            <person name="Cho K."/>
            <person name="Sohn K.H."/>
        </authorList>
    </citation>
    <scope>NUCLEOTIDE SEQUENCE</scope>
    <source>
        <strain evidence="1">KR_1_A1</strain>
    </source>
</reference>
<keyword evidence="2" id="KW-1185">Reference proteome</keyword>
<proteinExistence type="predicted"/>
<name>A0A833TEQ3_PHYIN</name>
<gene>
    <name evidence="1" type="ORF">GN244_ATG02504</name>
</gene>
<comment type="caution">
    <text evidence="1">The sequence shown here is derived from an EMBL/GenBank/DDBJ whole genome shotgun (WGS) entry which is preliminary data.</text>
</comment>
<evidence type="ECO:0000313" key="2">
    <source>
        <dbReference type="Proteomes" id="UP000602510"/>
    </source>
</evidence>
<sequence>MVTGDRYPKCEPQLSQYCCKCENDNLAISIFFRKCREREIASEKADEIIPSMHTISRSVAKKKLGFSNIPETSRESELYDRDLLGKHMLERCGSKMGWLSEIAAQDAKRRLRSA</sequence>
<dbReference type="AlphaFoldDB" id="A0A833TEQ3"/>
<dbReference type="EMBL" id="WSZM01000055">
    <property type="protein sequence ID" value="KAF4045120.1"/>
    <property type="molecule type" value="Genomic_DNA"/>
</dbReference>
<evidence type="ECO:0000313" key="1">
    <source>
        <dbReference type="EMBL" id="KAF4045120.1"/>
    </source>
</evidence>
<dbReference type="Proteomes" id="UP000602510">
    <property type="component" value="Unassembled WGS sequence"/>
</dbReference>
<organism evidence="1 2">
    <name type="scientific">Phytophthora infestans</name>
    <name type="common">Potato late blight agent</name>
    <name type="synonym">Botrytis infestans</name>
    <dbReference type="NCBI Taxonomy" id="4787"/>
    <lineage>
        <taxon>Eukaryota</taxon>
        <taxon>Sar</taxon>
        <taxon>Stramenopiles</taxon>
        <taxon>Oomycota</taxon>
        <taxon>Peronosporomycetes</taxon>
        <taxon>Peronosporales</taxon>
        <taxon>Peronosporaceae</taxon>
        <taxon>Phytophthora</taxon>
    </lineage>
</organism>
<accession>A0A833TEQ3</accession>
<protein>
    <submittedName>
        <fullName evidence="1">Uncharacterized protein</fullName>
    </submittedName>
</protein>